<evidence type="ECO:0000256" key="3">
    <source>
        <dbReference type="ARBA" id="ARBA00022729"/>
    </source>
</evidence>
<dbReference type="GO" id="GO:0005615">
    <property type="term" value="C:extracellular space"/>
    <property type="evidence" value="ECO:0007669"/>
    <property type="project" value="UniProtKB-ARBA"/>
</dbReference>
<protein>
    <recommendedName>
        <fullName evidence="14">Cathepsin S</fullName>
    </recommendedName>
</protein>
<feature type="domain" description="Cathepsin propeptide inhibitor" evidence="11">
    <location>
        <begin position="127"/>
        <end position="187"/>
    </location>
</feature>
<dbReference type="SMART" id="SM00645">
    <property type="entry name" value="Pept_C1"/>
    <property type="match status" value="1"/>
</dbReference>
<evidence type="ECO:0000256" key="8">
    <source>
        <dbReference type="ARBA" id="ARBA00023180"/>
    </source>
</evidence>
<dbReference type="PROSITE" id="PS00640">
    <property type="entry name" value="THIOL_PROTEASE_ASN"/>
    <property type="match status" value="1"/>
</dbReference>
<evidence type="ECO:0000259" key="10">
    <source>
        <dbReference type="SMART" id="SM00645"/>
    </source>
</evidence>
<evidence type="ECO:0000256" key="9">
    <source>
        <dbReference type="SAM" id="MobiDB-lite"/>
    </source>
</evidence>
<dbReference type="GO" id="GO:0006508">
    <property type="term" value="P:proteolysis"/>
    <property type="evidence" value="ECO:0007669"/>
    <property type="project" value="UniProtKB-KW"/>
</dbReference>
<evidence type="ECO:0000256" key="5">
    <source>
        <dbReference type="ARBA" id="ARBA00022807"/>
    </source>
</evidence>
<keyword evidence="8" id="KW-0325">Glycoprotein</keyword>
<feature type="region of interest" description="Disordered" evidence="9">
    <location>
        <begin position="1"/>
        <end position="93"/>
    </location>
</feature>
<keyword evidence="13" id="KW-1185">Reference proteome</keyword>
<dbReference type="InterPro" id="IPR000169">
    <property type="entry name" value="Pept_cys_AS"/>
</dbReference>
<dbReference type="InterPro" id="IPR025660">
    <property type="entry name" value="Pept_his_AS"/>
</dbReference>
<feature type="domain" description="Peptidase C1A papain C-terminal" evidence="10">
    <location>
        <begin position="214"/>
        <end position="427"/>
    </location>
</feature>
<dbReference type="InterPro" id="IPR000668">
    <property type="entry name" value="Peptidase_C1A_C"/>
</dbReference>
<keyword evidence="7" id="KW-1015">Disulfide bond</keyword>
<dbReference type="InterPro" id="IPR025661">
    <property type="entry name" value="Pept_asp_AS"/>
</dbReference>
<evidence type="ECO:0000256" key="1">
    <source>
        <dbReference type="ARBA" id="ARBA00008455"/>
    </source>
</evidence>
<proteinExistence type="inferred from homology"/>
<evidence type="ECO:0000256" key="4">
    <source>
        <dbReference type="ARBA" id="ARBA00022801"/>
    </source>
</evidence>
<evidence type="ECO:0000256" key="2">
    <source>
        <dbReference type="ARBA" id="ARBA00022670"/>
    </source>
</evidence>
<comment type="similarity">
    <text evidence="1">Belongs to the peptidase C1 family.</text>
</comment>
<dbReference type="EMBL" id="JANPWB010000016">
    <property type="protein sequence ID" value="KAJ1080537.1"/>
    <property type="molecule type" value="Genomic_DNA"/>
</dbReference>
<evidence type="ECO:0000313" key="13">
    <source>
        <dbReference type="Proteomes" id="UP001066276"/>
    </source>
</evidence>
<accession>A0AAV7KR12</accession>
<dbReference type="InterPro" id="IPR013201">
    <property type="entry name" value="Prot_inhib_I29"/>
</dbReference>
<feature type="compositionally biased region" description="Polar residues" evidence="9">
    <location>
        <begin position="66"/>
        <end position="84"/>
    </location>
</feature>
<evidence type="ECO:0000256" key="7">
    <source>
        <dbReference type="ARBA" id="ARBA00023157"/>
    </source>
</evidence>
<evidence type="ECO:0000259" key="11">
    <source>
        <dbReference type="SMART" id="SM00848"/>
    </source>
</evidence>
<dbReference type="InterPro" id="IPR013128">
    <property type="entry name" value="Peptidase_C1A"/>
</dbReference>
<evidence type="ECO:0000313" key="12">
    <source>
        <dbReference type="EMBL" id="KAJ1080537.1"/>
    </source>
</evidence>
<dbReference type="InterPro" id="IPR038765">
    <property type="entry name" value="Papain-like_cys_pep_sf"/>
</dbReference>
<gene>
    <name evidence="12" type="ORF">NDU88_000736</name>
</gene>
<dbReference type="PROSITE" id="PS00139">
    <property type="entry name" value="THIOL_PROTEASE_CYS"/>
    <property type="match status" value="1"/>
</dbReference>
<dbReference type="FunFam" id="3.90.70.10:FF:000006">
    <property type="entry name" value="Cathepsin S"/>
    <property type="match status" value="1"/>
</dbReference>
<organism evidence="12 13">
    <name type="scientific">Pleurodeles waltl</name>
    <name type="common">Iberian ribbed newt</name>
    <dbReference type="NCBI Taxonomy" id="8319"/>
    <lineage>
        <taxon>Eukaryota</taxon>
        <taxon>Metazoa</taxon>
        <taxon>Chordata</taxon>
        <taxon>Craniata</taxon>
        <taxon>Vertebrata</taxon>
        <taxon>Euteleostomi</taxon>
        <taxon>Amphibia</taxon>
        <taxon>Batrachia</taxon>
        <taxon>Caudata</taxon>
        <taxon>Salamandroidea</taxon>
        <taxon>Salamandridae</taxon>
        <taxon>Pleurodelinae</taxon>
        <taxon>Pleurodeles</taxon>
    </lineage>
</organism>
<dbReference type="PRINTS" id="PR00705">
    <property type="entry name" value="PAPAIN"/>
</dbReference>
<evidence type="ECO:0000256" key="6">
    <source>
        <dbReference type="ARBA" id="ARBA00023145"/>
    </source>
</evidence>
<keyword evidence="2" id="KW-0645">Protease</keyword>
<keyword evidence="6" id="KW-0865">Zymogen</keyword>
<dbReference type="Gene3D" id="3.90.70.10">
    <property type="entry name" value="Cysteine proteinases"/>
    <property type="match status" value="1"/>
</dbReference>
<dbReference type="Pfam" id="PF08246">
    <property type="entry name" value="Inhibitor_I29"/>
    <property type="match status" value="1"/>
</dbReference>
<dbReference type="Proteomes" id="UP001066276">
    <property type="component" value="Chromosome 12"/>
</dbReference>
<reference evidence="12" key="1">
    <citation type="journal article" date="2022" name="bioRxiv">
        <title>Sequencing and chromosome-scale assembly of the giantPleurodeles waltlgenome.</title>
        <authorList>
            <person name="Brown T."/>
            <person name="Elewa A."/>
            <person name="Iarovenko S."/>
            <person name="Subramanian E."/>
            <person name="Araus A.J."/>
            <person name="Petzold A."/>
            <person name="Susuki M."/>
            <person name="Suzuki K.-i.T."/>
            <person name="Hayashi T."/>
            <person name="Toyoda A."/>
            <person name="Oliveira C."/>
            <person name="Osipova E."/>
            <person name="Leigh N.D."/>
            <person name="Simon A."/>
            <person name="Yun M.H."/>
        </authorList>
    </citation>
    <scope>NUCLEOTIDE SEQUENCE</scope>
    <source>
        <strain evidence="12">20211129_DDA</strain>
        <tissue evidence="12">Liver</tissue>
    </source>
</reference>
<dbReference type="AlphaFoldDB" id="A0AAV7KR12"/>
<keyword evidence="3" id="KW-0732">Signal</keyword>
<keyword evidence="5" id="KW-0788">Thiol protease</keyword>
<sequence>MEHPGKRLTAPASLSPQRQGCAPTDPAPALPAFQNQPCLSRVPTADKSSRRRPGWRVRASPPCKLQSPSKARSSGAFSLPSQDFTRPPDPKTRPQCTCRMKILICTALAFVSVAAMSQPDPTLDHHWELWTKAYEKQYNNEIEQRWRRIIWEKNLRFVTLHNLEASLGLHSYDLGMNHLADMTSEEVTSILTGFRVPDHQPTNSTSYVKTWRTLPATVDWREKGCVTDVKNQGSCGSCWAFSAAGALEGQLKLKKGKLESLSPQNLVDCSSSYGNHGCNGGLPILAFKYVIDNKGIDSDTAYPYTAKDGSCKYDPSRKAATSTSSHQLPRSEAALQEAVANVGPISVAIDASRPSFFLYKHGIYNDPLCSQEVNHAVLAVGYGNLSGQDYWLLKNSWSTSFGEQGYIRLARNHRNLCGISSYASYALM</sequence>
<dbReference type="Pfam" id="PF00112">
    <property type="entry name" value="Peptidase_C1"/>
    <property type="match status" value="1"/>
</dbReference>
<evidence type="ECO:0008006" key="14">
    <source>
        <dbReference type="Google" id="ProtNLM"/>
    </source>
</evidence>
<name>A0AAV7KR12_PLEWA</name>
<dbReference type="GO" id="GO:0008234">
    <property type="term" value="F:cysteine-type peptidase activity"/>
    <property type="evidence" value="ECO:0007669"/>
    <property type="project" value="UniProtKB-KW"/>
</dbReference>
<dbReference type="SMART" id="SM00848">
    <property type="entry name" value="Inhibitor_I29"/>
    <property type="match status" value="1"/>
</dbReference>
<dbReference type="SUPFAM" id="SSF54001">
    <property type="entry name" value="Cysteine proteinases"/>
    <property type="match status" value="1"/>
</dbReference>
<dbReference type="CDD" id="cd02248">
    <property type="entry name" value="Peptidase_C1A"/>
    <property type="match status" value="1"/>
</dbReference>
<keyword evidence="4" id="KW-0378">Hydrolase</keyword>
<dbReference type="PROSITE" id="PS00639">
    <property type="entry name" value="THIOL_PROTEASE_HIS"/>
    <property type="match status" value="1"/>
</dbReference>
<dbReference type="FunFam" id="1.10.287.2250:FF:000003">
    <property type="entry name" value="Cathepsin L"/>
    <property type="match status" value="1"/>
</dbReference>
<dbReference type="InterPro" id="IPR039417">
    <property type="entry name" value="Peptidase_C1A_papain-like"/>
</dbReference>
<comment type="caution">
    <text evidence="12">The sequence shown here is derived from an EMBL/GenBank/DDBJ whole genome shotgun (WGS) entry which is preliminary data.</text>
</comment>
<dbReference type="PANTHER" id="PTHR12411">
    <property type="entry name" value="CYSTEINE PROTEASE FAMILY C1-RELATED"/>
    <property type="match status" value="1"/>
</dbReference>